<reference evidence="4" key="1">
    <citation type="journal article" date="2019" name="Int. J. Syst. Evol. Microbiol.">
        <title>The Global Catalogue of Microorganisms (GCM) 10K type strain sequencing project: providing services to taxonomists for standard genome sequencing and annotation.</title>
        <authorList>
            <consortium name="The Broad Institute Genomics Platform"/>
            <consortium name="The Broad Institute Genome Sequencing Center for Infectious Disease"/>
            <person name="Wu L."/>
            <person name="Ma J."/>
        </authorList>
    </citation>
    <scope>NUCLEOTIDE SEQUENCE [LARGE SCALE GENOMIC DNA]</scope>
    <source>
        <strain evidence="4">KCTC 12907</strain>
    </source>
</reference>
<evidence type="ECO:0000313" key="3">
    <source>
        <dbReference type="EMBL" id="MFC7151132.1"/>
    </source>
</evidence>
<evidence type="ECO:0000259" key="2">
    <source>
        <dbReference type="Pfam" id="PF12010"/>
    </source>
</evidence>
<feature type="domain" description="DUF3502" evidence="2">
    <location>
        <begin position="435"/>
        <end position="502"/>
    </location>
</feature>
<accession>A0ABW2FD32</accession>
<protein>
    <submittedName>
        <fullName evidence="3">ABC transporter substrate-binding protein</fullName>
    </submittedName>
</protein>
<name>A0ABW2FD32_9BACL</name>
<organism evidence="3 4">
    <name type="scientific">Cohnella cellulosilytica</name>
    <dbReference type="NCBI Taxonomy" id="986710"/>
    <lineage>
        <taxon>Bacteria</taxon>
        <taxon>Bacillati</taxon>
        <taxon>Bacillota</taxon>
        <taxon>Bacilli</taxon>
        <taxon>Bacillales</taxon>
        <taxon>Paenibacillaceae</taxon>
        <taxon>Cohnella</taxon>
    </lineage>
</organism>
<dbReference type="InterPro" id="IPR022627">
    <property type="entry name" value="DUF3502"/>
</dbReference>
<evidence type="ECO:0000256" key="1">
    <source>
        <dbReference type="SAM" id="SignalP"/>
    </source>
</evidence>
<feature type="signal peptide" evidence="1">
    <location>
        <begin position="1"/>
        <end position="30"/>
    </location>
</feature>
<dbReference type="Gene3D" id="3.40.190.10">
    <property type="entry name" value="Periplasmic binding protein-like II"/>
    <property type="match status" value="2"/>
</dbReference>
<keyword evidence="4" id="KW-1185">Reference proteome</keyword>
<comment type="caution">
    <text evidence="3">The sequence shown here is derived from an EMBL/GenBank/DDBJ whole genome shotgun (WGS) entry which is preliminary data.</text>
</comment>
<proteinExistence type="predicted"/>
<dbReference type="Pfam" id="PF12010">
    <property type="entry name" value="DUF3502"/>
    <property type="match status" value="1"/>
</dbReference>
<dbReference type="RefSeq" id="WP_378049595.1">
    <property type="nucleotide sequence ID" value="NZ_JBHMDN010000021.1"/>
</dbReference>
<dbReference type="PANTHER" id="PTHR43649">
    <property type="entry name" value="ARABINOSE-BINDING PROTEIN-RELATED"/>
    <property type="match status" value="1"/>
</dbReference>
<dbReference type="PROSITE" id="PS51257">
    <property type="entry name" value="PROKAR_LIPOPROTEIN"/>
    <property type="match status" value="1"/>
</dbReference>
<dbReference type="SUPFAM" id="SSF53850">
    <property type="entry name" value="Periplasmic binding protein-like II"/>
    <property type="match status" value="1"/>
</dbReference>
<feature type="chain" id="PRO_5045693133" evidence="1">
    <location>
        <begin position="31"/>
        <end position="514"/>
    </location>
</feature>
<dbReference type="InterPro" id="IPR006059">
    <property type="entry name" value="SBP"/>
</dbReference>
<sequence>MRQQRNSSRSAISFALILLLASTLSGCFSASGGGYAATGGDTVNLIYYTIGDPDRDLQKVNDKINEVLAKKIGVTLTYIKVGWQEYEERLNTLVSAGTPFDIAFAVEYTNYAQRGAFLKLNDYLTTAGREMYDAIDPVFWQGVQMDDGGIYGVPTNKELAVRDHWMYPEALVKKYGIDISRYTTLASLEPLLRMIKEKEPDYQPMELDKGSQNFFALDGYQYVAEKSLPLMIKGQDPDSAVVSIFETEEARRVLDLLRHYYVEGFINEDAALRESPGLKRGDLVFWKGAGGGPLSENSWSKDRGYKLVAYPVTPALITTESTRGGVMAVNADSKHPVEAIKFLNLLNTDPEVRNLFNFGIEGVHYTLDDNGQVVPIPPTDGSGNPIPDAQPGYVAVQYTQGNWFILKTMGGQFPDPLDKWDQFRASNKEAVYSGTLGFTPDLTAMPLQLKNIQMVWEKYFSGLMTGSVDVDSVLPKFISELRQAGIDEVRDEVQRQLDAWRAVRGGASAIRPAN</sequence>
<dbReference type="Proteomes" id="UP001596378">
    <property type="component" value="Unassembled WGS sequence"/>
</dbReference>
<dbReference type="Pfam" id="PF13416">
    <property type="entry name" value="SBP_bac_8"/>
    <property type="match status" value="1"/>
</dbReference>
<dbReference type="PANTHER" id="PTHR43649:SF17">
    <property type="entry name" value="ABC TRANSPORTER SOLUTE BINDING PROTEIN-SUGAR TRANSPORT"/>
    <property type="match status" value="1"/>
</dbReference>
<evidence type="ECO:0000313" key="4">
    <source>
        <dbReference type="Proteomes" id="UP001596378"/>
    </source>
</evidence>
<keyword evidence="1" id="KW-0732">Signal</keyword>
<gene>
    <name evidence="3" type="ORF">ACFQMJ_21555</name>
</gene>
<dbReference type="EMBL" id="JBHTAI010000014">
    <property type="protein sequence ID" value="MFC7151132.1"/>
    <property type="molecule type" value="Genomic_DNA"/>
</dbReference>
<dbReference type="InterPro" id="IPR050490">
    <property type="entry name" value="Bact_solute-bd_prot1"/>
</dbReference>